<proteinExistence type="predicted"/>
<dbReference type="SUPFAM" id="SSF53649">
    <property type="entry name" value="Alkaline phosphatase-like"/>
    <property type="match status" value="1"/>
</dbReference>
<dbReference type="PANTHER" id="PTHR43108:SF8">
    <property type="entry name" value="SD21168P"/>
    <property type="match status" value="1"/>
</dbReference>
<reference evidence="4 5" key="1">
    <citation type="submission" date="2020-09" db="EMBL/GenBank/DDBJ databases">
        <title>novel species in genus Nocardioides.</title>
        <authorList>
            <person name="Zhang G."/>
        </authorList>
    </citation>
    <scope>NUCLEOTIDE SEQUENCE [LARGE SCALE GENOMIC DNA]</scope>
    <source>
        <strain evidence="4 5">19197</strain>
    </source>
</reference>
<dbReference type="RefSeq" id="WP_191200968.1">
    <property type="nucleotide sequence ID" value="NZ_BAAAPA010000001.1"/>
</dbReference>
<protein>
    <submittedName>
        <fullName evidence="4">Sulfatase-like hydrolase/transferase</fullName>
    </submittedName>
</protein>
<dbReference type="InterPro" id="IPR000917">
    <property type="entry name" value="Sulfatase_N"/>
</dbReference>
<evidence type="ECO:0000313" key="4">
    <source>
        <dbReference type="EMBL" id="MBD3916638.1"/>
    </source>
</evidence>
<feature type="domain" description="Sulfatase N-terminal" evidence="3">
    <location>
        <begin position="64"/>
        <end position="434"/>
    </location>
</feature>
<keyword evidence="2" id="KW-0732">Signal</keyword>
<dbReference type="Gene3D" id="3.40.720.10">
    <property type="entry name" value="Alkaline Phosphatase, subunit A"/>
    <property type="match status" value="1"/>
</dbReference>
<comment type="caution">
    <text evidence="4">The sequence shown here is derived from an EMBL/GenBank/DDBJ whole genome shotgun (WGS) entry which is preliminary data.</text>
</comment>
<name>A0ABR8ML25_9ACTN</name>
<evidence type="ECO:0000256" key="2">
    <source>
        <dbReference type="SAM" id="SignalP"/>
    </source>
</evidence>
<dbReference type="PANTHER" id="PTHR43108">
    <property type="entry name" value="N-ACETYLGLUCOSAMINE-6-SULFATASE FAMILY MEMBER"/>
    <property type="match status" value="1"/>
</dbReference>
<sequence>MHHFTRAWAGVCLLALMAGVAACGGPSGSTSGSTPPHDVRPPRTTSSASALGDSAPAATRDQQPNIVVVMLDDFSMDLVQTMRSLQRMRRTGASYPHSFVTDSLCCVSRSSFFTGQYPHQTGVRTNTSNKGTSGLGGWPAYDTNGNPERAFNVRLQQAGYTTGFVGKFLNEYEWVPGRALPPVVPGWTTFNAVFGSAYDGWDFASTSVVDQRLQVQQHPAPPASASDAAKDKAYAGAVIGDKAMNFLSAGEASDAPYFLEVALYAPHNRTQPEGHYPGDPLFPPMFRDRTGDRSCGRVACRKLTVDDLPGFGDARRDNRPRLANGRPGRAWNTVRTLPAPVAVRDLRDRARMAQSADRLLARILRSVGPHTYVVLTSDNGFHLGQLGMGRGKGTPYDTDVRVPLLVTGPGVVPGSRREVTSNIDLAPTFEELAGLPAAPYRSGLSLVPTLADPKAVRQSYAFLEHTQQTLTGGDPDAAFTGAELDRIPSYVAVRGRTSLLARFDLDPRPDQVQWGYEYYHYKRNRFEKKNNVANPKRRADVDLLMAKLAAFDACRESGDQPVSDACRAVRQ</sequence>
<dbReference type="PROSITE" id="PS51257">
    <property type="entry name" value="PROKAR_LIPOPROTEIN"/>
    <property type="match status" value="1"/>
</dbReference>
<dbReference type="InterPro" id="IPR017850">
    <property type="entry name" value="Alkaline_phosphatase_core_sf"/>
</dbReference>
<dbReference type="Proteomes" id="UP000649289">
    <property type="component" value="Unassembled WGS sequence"/>
</dbReference>
<evidence type="ECO:0000259" key="3">
    <source>
        <dbReference type="Pfam" id="PF00884"/>
    </source>
</evidence>
<feature type="region of interest" description="Disordered" evidence="1">
    <location>
        <begin position="25"/>
        <end position="59"/>
    </location>
</feature>
<evidence type="ECO:0000313" key="5">
    <source>
        <dbReference type="Proteomes" id="UP000649289"/>
    </source>
</evidence>
<feature type="chain" id="PRO_5046818509" evidence="2">
    <location>
        <begin position="23"/>
        <end position="571"/>
    </location>
</feature>
<feature type="signal peptide" evidence="2">
    <location>
        <begin position="1"/>
        <end position="22"/>
    </location>
</feature>
<evidence type="ECO:0000256" key="1">
    <source>
        <dbReference type="SAM" id="MobiDB-lite"/>
    </source>
</evidence>
<dbReference type="EMBL" id="JACXYY010000008">
    <property type="protein sequence ID" value="MBD3916638.1"/>
    <property type="molecule type" value="Genomic_DNA"/>
</dbReference>
<keyword evidence="5" id="KW-1185">Reference proteome</keyword>
<gene>
    <name evidence="4" type="ORF">IEZ25_18625</name>
</gene>
<accession>A0ABR8ML25</accession>
<dbReference type="Pfam" id="PF00884">
    <property type="entry name" value="Sulfatase"/>
    <property type="match status" value="1"/>
</dbReference>
<organism evidence="4 5">
    <name type="scientific">Nocardioides hwasunensis</name>
    <dbReference type="NCBI Taxonomy" id="397258"/>
    <lineage>
        <taxon>Bacteria</taxon>
        <taxon>Bacillati</taxon>
        <taxon>Actinomycetota</taxon>
        <taxon>Actinomycetes</taxon>
        <taxon>Propionibacteriales</taxon>
        <taxon>Nocardioidaceae</taxon>
        <taxon>Nocardioides</taxon>
    </lineage>
</organism>